<dbReference type="PANTHER" id="PTHR40040">
    <property type="entry name" value="SMALL HYDROPHOBIC PROTEIN-RELATED"/>
    <property type="match status" value="1"/>
</dbReference>
<evidence type="ECO:0000313" key="4">
    <source>
        <dbReference type="Proteomes" id="UP000199323"/>
    </source>
</evidence>
<dbReference type="Proteomes" id="UP000199323">
    <property type="component" value="Unassembled WGS sequence"/>
</dbReference>
<dbReference type="RefSeq" id="WP_093711635.1">
    <property type="nucleotide sequence ID" value="NZ_FONG01000001.1"/>
</dbReference>
<evidence type="ECO:0000313" key="3">
    <source>
        <dbReference type="EMBL" id="SFE10526.1"/>
    </source>
</evidence>
<organism evidence="3 4">
    <name type="scientific">Actinacidiphila alni</name>
    <dbReference type="NCBI Taxonomy" id="380248"/>
    <lineage>
        <taxon>Bacteria</taxon>
        <taxon>Bacillati</taxon>
        <taxon>Actinomycetota</taxon>
        <taxon>Actinomycetes</taxon>
        <taxon>Kitasatosporales</taxon>
        <taxon>Streptomycetaceae</taxon>
        <taxon>Actinacidiphila</taxon>
    </lineage>
</organism>
<feature type="transmembrane region" description="Helical" evidence="2">
    <location>
        <begin position="76"/>
        <end position="96"/>
    </location>
</feature>
<feature type="compositionally biased region" description="Basic and acidic residues" evidence="1">
    <location>
        <begin position="20"/>
        <end position="31"/>
    </location>
</feature>
<reference evidence="3 4" key="1">
    <citation type="submission" date="2016-10" db="EMBL/GenBank/DDBJ databases">
        <authorList>
            <person name="de Groot N.N."/>
        </authorList>
    </citation>
    <scope>NUCLEOTIDE SEQUENCE [LARGE SCALE GENOMIC DNA]</scope>
    <source>
        <strain evidence="3 4">CGMCC 4.3510</strain>
    </source>
</reference>
<dbReference type="AlphaFoldDB" id="A0A1I1XT66"/>
<keyword evidence="2" id="KW-1133">Transmembrane helix</keyword>
<feature type="compositionally biased region" description="Low complexity" evidence="1">
    <location>
        <begin position="1"/>
        <end position="19"/>
    </location>
</feature>
<dbReference type="STRING" id="380248.SAMN05216251_101526"/>
<name>A0A1I1XT66_9ACTN</name>
<evidence type="ECO:0008006" key="5">
    <source>
        <dbReference type="Google" id="ProtNLM"/>
    </source>
</evidence>
<keyword evidence="4" id="KW-1185">Reference proteome</keyword>
<dbReference type="EMBL" id="FONG01000001">
    <property type="protein sequence ID" value="SFE10526.1"/>
    <property type="molecule type" value="Genomic_DNA"/>
</dbReference>
<dbReference type="OrthoDB" id="4288664at2"/>
<keyword evidence="2" id="KW-0472">Membrane</keyword>
<sequence length="105" mass="10737">MNTAAHPAAAGTPAATSRPARTERSARSTRDADGMAVASFLLGLPGLLVLNLVLGPVAIVLSLVALSRGTQRRGRALLGFALGVADLLIVLALTIANHGVIWQFG</sequence>
<feature type="transmembrane region" description="Helical" evidence="2">
    <location>
        <begin position="40"/>
        <end position="64"/>
    </location>
</feature>
<accession>A0A1I1XT66</accession>
<dbReference type="InterPro" id="IPR055338">
    <property type="entry name" value="YqfX-like"/>
</dbReference>
<dbReference type="PANTHER" id="PTHR40040:SF1">
    <property type="entry name" value="MEMBRANE PROTEIN"/>
    <property type="match status" value="1"/>
</dbReference>
<feature type="region of interest" description="Disordered" evidence="1">
    <location>
        <begin position="1"/>
        <end position="31"/>
    </location>
</feature>
<evidence type="ECO:0000256" key="1">
    <source>
        <dbReference type="SAM" id="MobiDB-lite"/>
    </source>
</evidence>
<keyword evidence="2" id="KW-0812">Transmembrane</keyword>
<protein>
    <recommendedName>
        <fullName evidence="5">DUF4190 domain-containing protein</fullName>
    </recommendedName>
</protein>
<proteinExistence type="predicted"/>
<gene>
    <name evidence="3" type="ORF">SAMN05216251_101526</name>
</gene>
<evidence type="ECO:0000256" key="2">
    <source>
        <dbReference type="SAM" id="Phobius"/>
    </source>
</evidence>